<keyword evidence="4 9" id="KW-0547">Nucleotide-binding</keyword>
<dbReference type="SUPFAM" id="SSF52540">
    <property type="entry name" value="P-loop containing nucleoside triphosphate hydrolases"/>
    <property type="match status" value="1"/>
</dbReference>
<dbReference type="InterPro" id="IPR027417">
    <property type="entry name" value="P-loop_NTPase"/>
</dbReference>
<dbReference type="RefSeq" id="WP_209037845.1">
    <property type="nucleotide sequence ID" value="NZ_JAATJH010000001.1"/>
</dbReference>
<evidence type="ECO:0000256" key="4">
    <source>
        <dbReference type="ARBA" id="ARBA00022741"/>
    </source>
</evidence>
<evidence type="ECO:0000259" key="14">
    <source>
        <dbReference type="PROSITE" id="PS51787"/>
    </source>
</evidence>
<dbReference type="InterPro" id="IPR046336">
    <property type="entry name" value="Lon_prtase_N_sf"/>
</dbReference>
<dbReference type="PIRSF" id="PIRSF001174">
    <property type="entry name" value="Lon_proteas"/>
    <property type="match status" value="1"/>
</dbReference>
<comment type="similarity">
    <text evidence="9 10 11 12">Belongs to the peptidase S16 family.</text>
</comment>
<dbReference type="EC" id="3.4.21.53" evidence="9 10"/>
<dbReference type="InterPro" id="IPR015947">
    <property type="entry name" value="PUA-like_sf"/>
</dbReference>
<feature type="domain" description="Lon proteolytic" evidence="13">
    <location>
        <begin position="637"/>
        <end position="817"/>
    </location>
</feature>
<dbReference type="CDD" id="cd19500">
    <property type="entry name" value="RecA-like_Lon"/>
    <property type="match status" value="1"/>
</dbReference>
<dbReference type="Gene3D" id="2.30.130.40">
    <property type="entry name" value="LON domain-like"/>
    <property type="match status" value="1"/>
</dbReference>
<feature type="active site" evidence="9 11">
    <location>
        <position position="723"/>
    </location>
</feature>
<dbReference type="PROSITE" id="PS51786">
    <property type="entry name" value="LON_PROTEOLYTIC"/>
    <property type="match status" value="1"/>
</dbReference>
<dbReference type="Gene3D" id="1.10.8.60">
    <property type="match status" value="1"/>
</dbReference>
<keyword evidence="2 9" id="KW-0963">Cytoplasm</keyword>
<accession>A0ABX0X6M2</accession>
<dbReference type="InterPro" id="IPR004815">
    <property type="entry name" value="Lon_bac/euk-typ"/>
</dbReference>
<evidence type="ECO:0000256" key="9">
    <source>
        <dbReference type="HAMAP-Rule" id="MF_01973"/>
    </source>
</evidence>
<dbReference type="SMART" id="SM00464">
    <property type="entry name" value="LON"/>
    <property type="match status" value="1"/>
</dbReference>
<dbReference type="HAMAP" id="MF_01973">
    <property type="entry name" value="lon_bact"/>
    <property type="match status" value="1"/>
</dbReference>
<dbReference type="Gene3D" id="3.30.230.10">
    <property type="match status" value="1"/>
</dbReference>
<reference evidence="15 16" key="1">
    <citation type="submission" date="2020-03" db="EMBL/GenBank/DDBJ databases">
        <title>Genomic Encyclopedia of Type Strains, Phase IV (KMG-IV): sequencing the most valuable type-strain genomes for metagenomic binning, comparative biology and taxonomic classification.</title>
        <authorList>
            <person name="Goeker M."/>
        </authorList>
    </citation>
    <scope>NUCLEOTIDE SEQUENCE [LARGE SCALE GENOMIC DNA]</scope>
    <source>
        <strain evidence="15 16">DSM 105096</strain>
    </source>
</reference>
<dbReference type="Gene3D" id="3.40.50.300">
    <property type="entry name" value="P-loop containing nucleotide triphosphate hydrolases"/>
    <property type="match status" value="1"/>
</dbReference>
<dbReference type="PROSITE" id="PS01046">
    <property type="entry name" value="LON_SER"/>
    <property type="match status" value="1"/>
</dbReference>
<comment type="function">
    <text evidence="9">ATP-dependent serine protease that mediates the selective degradation of mutant and abnormal proteins as well as certain short-lived regulatory proteins. Required for cellular homeostasis and for survival from DNA damage and developmental changes induced by stress. Degrades polypeptides processively to yield small peptide fragments that are 5 to 10 amino acids long. Binds to DNA in a double-stranded, site-specific manner.</text>
</comment>
<evidence type="ECO:0000256" key="3">
    <source>
        <dbReference type="ARBA" id="ARBA00022670"/>
    </source>
</evidence>
<dbReference type="InterPro" id="IPR020568">
    <property type="entry name" value="Ribosomal_Su5_D2-typ_SF"/>
</dbReference>
<evidence type="ECO:0000256" key="5">
    <source>
        <dbReference type="ARBA" id="ARBA00022801"/>
    </source>
</evidence>
<comment type="induction">
    <text evidence="9">By heat shock.</text>
</comment>
<dbReference type="Gene3D" id="1.20.58.1480">
    <property type="match status" value="1"/>
</dbReference>
<evidence type="ECO:0000256" key="6">
    <source>
        <dbReference type="ARBA" id="ARBA00022825"/>
    </source>
</evidence>
<evidence type="ECO:0000256" key="11">
    <source>
        <dbReference type="PROSITE-ProRule" id="PRU01122"/>
    </source>
</evidence>
<dbReference type="InterPro" id="IPR014721">
    <property type="entry name" value="Ribsml_uS5_D2-typ_fold_subgr"/>
</dbReference>
<evidence type="ECO:0000256" key="7">
    <source>
        <dbReference type="ARBA" id="ARBA00022840"/>
    </source>
</evidence>
<dbReference type="EMBL" id="JAATJH010000001">
    <property type="protein sequence ID" value="NJC24865.1"/>
    <property type="molecule type" value="Genomic_DNA"/>
</dbReference>
<dbReference type="InterPro" id="IPR008269">
    <property type="entry name" value="Lon_proteolytic"/>
</dbReference>
<sequence>MTAAPLLRRWAPVTDQKEYMNEDIDFSDETIQQAFESVSMELVDPTLPQLLTILPVDQRPIFPGMALPIGFSGAPLLISLKLAVEQHDGYVGIVLVKEEHGDDYRESEYHSVGVVCQIMKVIDMGPQGTQVIITPIKRFRRERVVQTEPQLRWRVSYDNQPKTKPDQELKAYMLAISSDIRQLLALNPLFKEQVNLVVSQLNYEQPGQTMDIVSNLINSEKEKLQELLDTWDVRKRAELVLAIIKDELAVAKIQSRINKKIEEGVADKQKEYFLREQLKAIRRELGDEKEDGETITERIVQSLEGKTVPQEARELFDRELSKLRTLNAQSPEFNVTRNYLETFAALPWGIFTPDANSIAEAREILDEQHYGLTDVKDNILEFLATILKRSSVAGSIICLVGPPGVGKTSIGQSVAKSLGRKFYRFSVGGMRDEAEIKGHRRTYIGALPGKLIQALQRTETSNPVIMLDEIDKISSGSQGDPASALLEVLDPEQNETFVDNYLDAPFDLSNVLFICTANQLDTIPGALLDRMEVIRLSGYVLEEKLEIAKRYLVKKQLKEHGFASDEVEFEEEALHYMIDRYAREAGVRNLEKQIRKIIRKLVLREAEHDEHSFVVTPQLVEEMLGKPRFRTEQLYEKPSPGVVLGLAYTTMGGTTLYIEARGIPDEKGGFKLTGQLGDVMKESAQIALSYVKSLLSKEGRDYFDTHQVHLHVPAGATPKDGPSAGITMALAFYTLATGQAPQDSLAMTGELTLTGRVLPIGGVKEKTIGARRVGIENLIFPEENRRDWEELDDYIKAGINANFARTFDDVLAMALPA</sequence>
<keyword evidence="3 9" id="KW-0645">Protease</keyword>
<evidence type="ECO:0000256" key="2">
    <source>
        <dbReference type="ARBA" id="ARBA00022490"/>
    </source>
</evidence>
<dbReference type="Pfam" id="PF02190">
    <property type="entry name" value="LON_substr_bdg"/>
    <property type="match status" value="1"/>
</dbReference>
<evidence type="ECO:0000313" key="15">
    <source>
        <dbReference type="EMBL" id="NJC24865.1"/>
    </source>
</evidence>
<comment type="subcellular location">
    <subcellularLocation>
        <location evidence="1 9 10">Cytoplasm</location>
    </subcellularLocation>
</comment>
<dbReference type="PRINTS" id="PR00830">
    <property type="entry name" value="ENDOLAPTASE"/>
</dbReference>
<evidence type="ECO:0000313" key="16">
    <source>
        <dbReference type="Proteomes" id="UP000770785"/>
    </source>
</evidence>
<feature type="active site" evidence="9 11">
    <location>
        <position position="766"/>
    </location>
</feature>
<dbReference type="PANTHER" id="PTHR43718:SF2">
    <property type="entry name" value="LON PROTEASE HOMOLOG, MITOCHONDRIAL"/>
    <property type="match status" value="1"/>
</dbReference>
<dbReference type="InterPro" id="IPR054594">
    <property type="entry name" value="Lon_lid"/>
</dbReference>
<evidence type="ECO:0000256" key="8">
    <source>
        <dbReference type="ARBA" id="ARBA00023016"/>
    </source>
</evidence>
<dbReference type="SUPFAM" id="SSF54211">
    <property type="entry name" value="Ribosomal protein S5 domain 2-like"/>
    <property type="match status" value="1"/>
</dbReference>
<dbReference type="InterPro" id="IPR027065">
    <property type="entry name" value="Lon_Prtase"/>
</dbReference>
<name>A0ABX0X6M2_9BACT</name>
<dbReference type="InterPro" id="IPR027543">
    <property type="entry name" value="Lon_bac"/>
</dbReference>
<dbReference type="InterPro" id="IPR003959">
    <property type="entry name" value="ATPase_AAA_core"/>
</dbReference>
<dbReference type="Pfam" id="PF00004">
    <property type="entry name" value="AAA"/>
    <property type="match status" value="1"/>
</dbReference>
<feature type="domain" description="Lon N-terminal" evidence="14">
    <location>
        <begin position="51"/>
        <end position="248"/>
    </location>
</feature>
<dbReference type="Pfam" id="PF22667">
    <property type="entry name" value="Lon_lid"/>
    <property type="match status" value="1"/>
</dbReference>
<dbReference type="InterPro" id="IPR008268">
    <property type="entry name" value="Peptidase_S16_AS"/>
</dbReference>
<comment type="caution">
    <text evidence="15">The sequence shown here is derived from an EMBL/GenBank/DDBJ whole genome shotgun (WGS) entry which is preliminary data.</text>
</comment>
<gene>
    <name evidence="9" type="primary">lon</name>
    <name evidence="15" type="ORF">GGR27_000346</name>
</gene>
<dbReference type="SMART" id="SM00382">
    <property type="entry name" value="AAA"/>
    <property type="match status" value="1"/>
</dbReference>
<evidence type="ECO:0000256" key="1">
    <source>
        <dbReference type="ARBA" id="ARBA00004496"/>
    </source>
</evidence>
<keyword evidence="6 9" id="KW-0720">Serine protease</keyword>
<keyword evidence="16" id="KW-1185">Reference proteome</keyword>
<dbReference type="Gene3D" id="1.20.5.5270">
    <property type="match status" value="1"/>
</dbReference>
<keyword evidence="5 9" id="KW-0378">Hydrolase</keyword>
<comment type="subunit">
    <text evidence="9 10">Homohexamer. Organized in a ring with a central cavity.</text>
</comment>
<feature type="binding site" evidence="9">
    <location>
        <begin position="401"/>
        <end position="408"/>
    </location>
    <ligand>
        <name>ATP</name>
        <dbReference type="ChEBI" id="CHEBI:30616"/>
    </ligand>
</feature>
<dbReference type="GO" id="GO:0006508">
    <property type="term" value="P:proteolysis"/>
    <property type="evidence" value="ECO:0007669"/>
    <property type="project" value="UniProtKB-KW"/>
</dbReference>
<protein>
    <recommendedName>
        <fullName evidence="9 10">Lon protease</fullName>
        <ecNumber evidence="9 10">3.4.21.53</ecNumber>
    </recommendedName>
    <alternativeName>
        <fullName evidence="9">ATP-dependent protease La</fullName>
    </alternativeName>
</protein>
<dbReference type="NCBIfam" id="TIGR00763">
    <property type="entry name" value="lon"/>
    <property type="match status" value="1"/>
</dbReference>
<organism evidence="15 16">
    <name type="scientific">Neolewinella antarctica</name>
    <dbReference type="NCBI Taxonomy" id="442734"/>
    <lineage>
        <taxon>Bacteria</taxon>
        <taxon>Pseudomonadati</taxon>
        <taxon>Bacteroidota</taxon>
        <taxon>Saprospiria</taxon>
        <taxon>Saprospirales</taxon>
        <taxon>Lewinellaceae</taxon>
        <taxon>Neolewinella</taxon>
    </lineage>
</organism>
<dbReference type="Proteomes" id="UP000770785">
    <property type="component" value="Unassembled WGS sequence"/>
</dbReference>
<proteinExistence type="evidence at transcript level"/>
<evidence type="ECO:0000256" key="10">
    <source>
        <dbReference type="PIRNR" id="PIRNR001174"/>
    </source>
</evidence>
<dbReference type="InterPro" id="IPR003111">
    <property type="entry name" value="Lon_prtase_N"/>
</dbReference>
<dbReference type="GO" id="GO:0004252">
    <property type="term" value="F:serine-type endopeptidase activity"/>
    <property type="evidence" value="ECO:0007669"/>
    <property type="project" value="UniProtKB-EC"/>
</dbReference>
<dbReference type="InterPro" id="IPR003593">
    <property type="entry name" value="AAA+_ATPase"/>
</dbReference>
<evidence type="ECO:0000256" key="12">
    <source>
        <dbReference type="RuleBase" id="RU000591"/>
    </source>
</evidence>
<dbReference type="PANTHER" id="PTHR43718">
    <property type="entry name" value="LON PROTEASE"/>
    <property type="match status" value="1"/>
</dbReference>
<keyword evidence="8 9" id="KW-0346">Stress response</keyword>
<dbReference type="SUPFAM" id="SSF88697">
    <property type="entry name" value="PUA domain-like"/>
    <property type="match status" value="1"/>
</dbReference>
<dbReference type="PROSITE" id="PS51787">
    <property type="entry name" value="LON_N"/>
    <property type="match status" value="1"/>
</dbReference>
<dbReference type="Pfam" id="PF05362">
    <property type="entry name" value="Lon_C"/>
    <property type="match status" value="1"/>
</dbReference>
<evidence type="ECO:0000259" key="13">
    <source>
        <dbReference type="PROSITE" id="PS51786"/>
    </source>
</evidence>
<comment type="catalytic activity">
    <reaction evidence="9 10 11">
        <text>Hydrolysis of proteins in presence of ATP.</text>
        <dbReference type="EC" id="3.4.21.53"/>
    </reaction>
</comment>
<keyword evidence="7 9" id="KW-0067">ATP-binding</keyword>